<protein>
    <recommendedName>
        <fullName evidence="1">Helix-turn-helix domain-containing protein</fullName>
    </recommendedName>
</protein>
<organism evidence="2 3">
    <name type="scientific">Asticcacaulis excentricus</name>
    <dbReference type="NCBI Taxonomy" id="78587"/>
    <lineage>
        <taxon>Bacteria</taxon>
        <taxon>Pseudomonadati</taxon>
        <taxon>Pseudomonadota</taxon>
        <taxon>Alphaproteobacteria</taxon>
        <taxon>Caulobacterales</taxon>
        <taxon>Caulobacteraceae</taxon>
        <taxon>Asticcacaulis</taxon>
    </lineage>
</organism>
<reference evidence="3" key="2">
    <citation type="journal article" date="2017" name="Plant Physiol. Biochem.">
        <title>Differential oxidative and antioxidative response of duckweed Lemna minor toward plant growth promoting/inhibiting bacteria.</title>
        <authorList>
            <person name="Ishizawa H."/>
            <person name="Kuroda M."/>
            <person name="Morikawa M."/>
            <person name="Ike M."/>
        </authorList>
    </citation>
    <scope>NUCLEOTIDE SEQUENCE [LARGE SCALE GENOMIC DNA]</scope>
    <source>
        <strain evidence="3">M6</strain>
    </source>
</reference>
<dbReference type="AlphaFoldDB" id="A0A3G9FY21"/>
<proteinExistence type="predicted"/>
<reference evidence="3" key="1">
    <citation type="journal article" date="2017" name="Biotechnol. Biofuels">
        <title>Evaluation of environmental bacterial communities as a factor affecting the growth of duckweed Lemna minor.</title>
        <authorList>
            <person name="Ishizawa H."/>
            <person name="Kuroda M."/>
            <person name="Morikawa M."/>
            <person name="Ike M."/>
        </authorList>
    </citation>
    <scope>NUCLEOTIDE SEQUENCE [LARGE SCALE GENOMIC DNA]</scope>
    <source>
        <strain evidence="3">M6</strain>
    </source>
</reference>
<name>A0A3G9FY21_9CAUL</name>
<dbReference type="RefSeq" id="WP_197723584.1">
    <property type="nucleotide sequence ID" value="NZ_AP018827.1"/>
</dbReference>
<dbReference type="EMBL" id="AP018827">
    <property type="protein sequence ID" value="BBF79940.1"/>
    <property type="molecule type" value="Genomic_DNA"/>
</dbReference>
<feature type="domain" description="Helix-turn-helix" evidence="1">
    <location>
        <begin position="14"/>
        <end position="61"/>
    </location>
</feature>
<gene>
    <name evidence="2" type="ORF">EM6_0517</name>
</gene>
<sequence>MIDNKDEIKRRQALSVADFCRDYGISPTTFYAQVKLGKLAILKMGRRTLIAQAEAERWLNSL</sequence>
<evidence type="ECO:0000313" key="2">
    <source>
        <dbReference type="EMBL" id="BBF79940.1"/>
    </source>
</evidence>
<accession>A0A3G9FY21</accession>
<dbReference type="InterPro" id="IPR041657">
    <property type="entry name" value="HTH_17"/>
</dbReference>
<evidence type="ECO:0000313" key="3">
    <source>
        <dbReference type="Proteomes" id="UP000278756"/>
    </source>
</evidence>
<evidence type="ECO:0000259" key="1">
    <source>
        <dbReference type="Pfam" id="PF12728"/>
    </source>
</evidence>
<dbReference type="Proteomes" id="UP000278756">
    <property type="component" value="Chromosome 1"/>
</dbReference>
<dbReference type="Pfam" id="PF12728">
    <property type="entry name" value="HTH_17"/>
    <property type="match status" value="1"/>
</dbReference>